<dbReference type="EMBL" id="CCAG010008034">
    <property type="status" value="NOT_ANNOTATED_CDS"/>
    <property type="molecule type" value="Genomic_DNA"/>
</dbReference>
<proteinExistence type="predicted"/>
<evidence type="ECO:0000313" key="1">
    <source>
        <dbReference type="EnsemblMetazoa" id="GMOY005778-PA"/>
    </source>
</evidence>
<dbReference type="Proteomes" id="UP000092444">
    <property type="component" value="Unassembled WGS sequence"/>
</dbReference>
<accession>A0A1B0FPH5</accession>
<organism evidence="1 2">
    <name type="scientific">Glossina morsitans morsitans</name>
    <name type="common">Savannah tsetse fly</name>
    <dbReference type="NCBI Taxonomy" id="37546"/>
    <lineage>
        <taxon>Eukaryota</taxon>
        <taxon>Metazoa</taxon>
        <taxon>Ecdysozoa</taxon>
        <taxon>Arthropoda</taxon>
        <taxon>Hexapoda</taxon>
        <taxon>Insecta</taxon>
        <taxon>Pterygota</taxon>
        <taxon>Neoptera</taxon>
        <taxon>Endopterygota</taxon>
        <taxon>Diptera</taxon>
        <taxon>Brachycera</taxon>
        <taxon>Muscomorpha</taxon>
        <taxon>Hippoboscoidea</taxon>
        <taxon>Glossinidae</taxon>
        <taxon>Glossina</taxon>
    </lineage>
</organism>
<sequence length="72" mass="8397">MNVNKQPTQTVSMATSSKSDIKCFTIKRRLGKVWKHNRTATNKANFEQANNQLKHRLLDFKNEQAFKKTLCE</sequence>
<keyword evidence="2" id="KW-1185">Reference proteome</keyword>
<reference evidence="1" key="1">
    <citation type="submission" date="2020-05" db="UniProtKB">
        <authorList>
            <consortium name="EnsemblMetazoa"/>
        </authorList>
    </citation>
    <scope>IDENTIFICATION</scope>
    <source>
        <strain evidence="1">Yale</strain>
    </source>
</reference>
<evidence type="ECO:0000313" key="2">
    <source>
        <dbReference type="Proteomes" id="UP000092444"/>
    </source>
</evidence>
<name>A0A1B0FPH5_GLOMM</name>
<dbReference type="VEuPathDB" id="VectorBase:GMOY005778"/>
<protein>
    <submittedName>
        <fullName evidence="1">Uncharacterized protein</fullName>
    </submittedName>
</protein>
<dbReference type="AlphaFoldDB" id="A0A1B0FPH5"/>
<dbReference type="EnsemblMetazoa" id="GMOY005778-RA">
    <property type="protein sequence ID" value="GMOY005778-PA"/>
    <property type="gene ID" value="GMOY005778"/>
</dbReference>